<proteinExistence type="predicted"/>
<name>A0ABT5UQ81_EUBLI</name>
<dbReference type="Proteomes" id="UP001215087">
    <property type="component" value="Unassembled WGS sequence"/>
</dbReference>
<feature type="region of interest" description="Disordered" evidence="1">
    <location>
        <begin position="32"/>
        <end position="55"/>
    </location>
</feature>
<protein>
    <recommendedName>
        <fullName evidence="4">Tranposon-transfer assisting protein</fullName>
    </recommendedName>
</protein>
<evidence type="ECO:0008006" key="4">
    <source>
        <dbReference type="Google" id="ProtNLM"/>
    </source>
</evidence>
<accession>A0ABT5UQ81</accession>
<organism evidence="2 3">
    <name type="scientific">Eubacterium limosum</name>
    <dbReference type="NCBI Taxonomy" id="1736"/>
    <lineage>
        <taxon>Bacteria</taxon>
        <taxon>Bacillati</taxon>
        <taxon>Bacillota</taxon>
        <taxon>Clostridia</taxon>
        <taxon>Eubacteriales</taxon>
        <taxon>Eubacteriaceae</taxon>
        <taxon>Eubacterium</taxon>
    </lineage>
</organism>
<sequence>MSKENAVVEEILEHLSQATPEFQKEILSVVTELKATSDPDDTASKERKERRNERT</sequence>
<keyword evidence="3" id="KW-1185">Reference proteome</keyword>
<feature type="compositionally biased region" description="Basic and acidic residues" evidence="1">
    <location>
        <begin position="42"/>
        <end position="55"/>
    </location>
</feature>
<evidence type="ECO:0000313" key="3">
    <source>
        <dbReference type="Proteomes" id="UP001215087"/>
    </source>
</evidence>
<dbReference type="RefSeq" id="WP_227209045.1">
    <property type="nucleotide sequence ID" value="NZ_JAJCLO010000018.1"/>
</dbReference>
<reference evidence="2 3" key="1">
    <citation type="submission" date="2023-02" db="EMBL/GenBank/DDBJ databases">
        <title>Comparative genome analysis of Eubacterium limosum species.</title>
        <authorList>
            <person name="Bak J.E."/>
        </authorList>
    </citation>
    <scope>NUCLEOTIDE SEQUENCE [LARGE SCALE GENOMIC DNA]</scope>
    <source>
        <strain evidence="2 3">KGMB01548</strain>
    </source>
</reference>
<gene>
    <name evidence="2" type="ORF">PTZ04_05390</name>
</gene>
<evidence type="ECO:0000313" key="2">
    <source>
        <dbReference type="EMBL" id="MDE1469687.1"/>
    </source>
</evidence>
<dbReference type="EMBL" id="JAQSVD010000002">
    <property type="protein sequence ID" value="MDE1469687.1"/>
    <property type="molecule type" value="Genomic_DNA"/>
</dbReference>
<evidence type="ECO:0000256" key="1">
    <source>
        <dbReference type="SAM" id="MobiDB-lite"/>
    </source>
</evidence>
<comment type="caution">
    <text evidence="2">The sequence shown here is derived from an EMBL/GenBank/DDBJ whole genome shotgun (WGS) entry which is preliminary data.</text>
</comment>